<feature type="compositionally biased region" description="Basic and acidic residues" evidence="1">
    <location>
        <begin position="137"/>
        <end position="156"/>
    </location>
</feature>
<feature type="region of interest" description="Disordered" evidence="1">
    <location>
        <begin position="1"/>
        <end position="113"/>
    </location>
</feature>
<proteinExistence type="predicted"/>
<protein>
    <submittedName>
        <fullName evidence="2">Uncharacterized protein</fullName>
    </submittedName>
</protein>
<comment type="caution">
    <text evidence="2">The sequence shown here is derived from an EMBL/GenBank/DDBJ whole genome shotgun (WGS) entry which is preliminary data.</text>
</comment>
<feature type="compositionally biased region" description="Low complexity" evidence="1">
    <location>
        <begin position="52"/>
        <end position="63"/>
    </location>
</feature>
<dbReference type="AlphaFoldDB" id="A0AAV1UTT5"/>
<feature type="compositionally biased region" description="Polar residues" evidence="1">
    <location>
        <begin position="86"/>
        <end position="95"/>
    </location>
</feature>
<reference evidence="2" key="1">
    <citation type="submission" date="2024-01" db="EMBL/GenBank/DDBJ databases">
        <authorList>
            <person name="Webb A."/>
        </authorList>
    </citation>
    <scope>NUCLEOTIDE SEQUENCE</scope>
    <source>
        <strain evidence="2">Pm1</strain>
    </source>
</reference>
<feature type="compositionally biased region" description="Low complexity" evidence="1">
    <location>
        <begin position="25"/>
        <end position="43"/>
    </location>
</feature>
<evidence type="ECO:0000313" key="3">
    <source>
        <dbReference type="Proteomes" id="UP001162060"/>
    </source>
</evidence>
<dbReference type="EMBL" id="CAKLBY020000226">
    <property type="protein sequence ID" value="CAK7937143.1"/>
    <property type="molecule type" value="Genomic_DNA"/>
</dbReference>
<evidence type="ECO:0000313" key="2">
    <source>
        <dbReference type="EMBL" id="CAK7937143.1"/>
    </source>
</evidence>
<name>A0AAV1UTT5_9STRA</name>
<evidence type="ECO:0000256" key="1">
    <source>
        <dbReference type="SAM" id="MobiDB-lite"/>
    </source>
</evidence>
<accession>A0AAV1UTT5</accession>
<gene>
    <name evidence="2" type="ORF">PM001_LOCUS22293</name>
</gene>
<organism evidence="2 3">
    <name type="scientific">Peronospora matthiolae</name>
    <dbReference type="NCBI Taxonomy" id="2874970"/>
    <lineage>
        <taxon>Eukaryota</taxon>
        <taxon>Sar</taxon>
        <taxon>Stramenopiles</taxon>
        <taxon>Oomycota</taxon>
        <taxon>Peronosporomycetes</taxon>
        <taxon>Peronosporales</taxon>
        <taxon>Peronosporaceae</taxon>
        <taxon>Peronospora</taxon>
    </lineage>
</organism>
<dbReference type="Proteomes" id="UP001162060">
    <property type="component" value="Unassembled WGS sequence"/>
</dbReference>
<sequence length="189" mass="19781">MVSEPKRVATAAARKVAARRRATGDSTSHTSAAGDSSSASGNSPRGELSRETGTPAASAAGTANRSQDDFEIELINSGESDDVSDSKATPYTSGSPGADTARARLTGSGQRGGIMLEFFGIERLLRRSSPHASPSNDKTRGDGGDTSEHHYERSISSDRAATSIIAHADTNQEARDRSVLRHTPQVESP</sequence>
<feature type="compositionally biased region" description="Basic and acidic residues" evidence="1">
    <location>
        <begin position="170"/>
        <end position="179"/>
    </location>
</feature>
<feature type="region of interest" description="Disordered" evidence="1">
    <location>
        <begin position="126"/>
        <end position="189"/>
    </location>
</feature>